<reference evidence="4" key="1">
    <citation type="submission" date="2016-10" db="EMBL/GenBank/DDBJ databases">
        <authorList>
            <person name="Varghese N."/>
            <person name="Submissions S."/>
        </authorList>
    </citation>
    <scope>NUCLEOTIDE SEQUENCE [LARGE SCALE GENOMIC DNA]</scope>
    <source>
        <strain evidence="4">DSM 22427</strain>
    </source>
</reference>
<keyword evidence="2" id="KW-1133">Transmembrane helix</keyword>
<dbReference type="Proteomes" id="UP000199199">
    <property type="component" value="Unassembled WGS sequence"/>
</dbReference>
<protein>
    <submittedName>
        <fullName evidence="3">Uncharacterized protein</fullName>
    </submittedName>
</protein>
<proteinExistence type="predicted"/>
<feature type="compositionally biased region" description="Low complexity" evidence="1">
    <location>
        <begin position="81"/>
        <end position="90"/>
    </location>
</feature>
<feature type="compositionally biased region" description="Polar residues" evidence="1">
    <location>
        <begin position="91"/>
        <end position="106"/>
    </location>
</feature>
<dbReference type="AlphaFoldDB" id="A0A1I6SS92"/>
<keyword evidence="2" id="KW-0472">Membrane</keyword>
<gene>
    <name evidence="3" type="ORF">SAMN04488556_2873</name>
</gene>
<organism evidence="3 4">
    <name type="scientific">Halostagnicola kamekurae</name>
    <dbReference type="NCBI Taxonomy" id="619731"/>
    <lineage>
        <taxon>Archaea</taxon>
        <taxon>Methanobacteriati</taxon>
        <taxon>Methanobacteriota</taxon>
        <taxon>Stenosarchaea group</taxon>
        <taxon>Halobacteria</taxon>
        <taxon>Halobacteriales</taxon>
        <taxon>Natrialbaceae</taxon>
        <taxon>Halostagnicola</taxon>
    </lineage>
</organism>
<dbReference type="EMBL" id="FOZS01000002">
    <property type="protein sequence ID" value="SFS79738.1"/>
    <property type="molecule type" value="Genomic_DNA"/>
</dbReference>
<keyword evidence="4" id="KW-1185">Reference proteome</keyword>
<feature type="region of interest" description="Disordered" evidence="1">
    <location>
        <begin position="81"/>
        <end position="106"/>
    </location>
</feature>
<evidence type="ECO:0000313" key="4">
    <source>
        <dbReference type="Proteomes" id="UP000199199"/>
    </source>
</evidence>
<feature type="transmembrane region" description="Helical" evidence="2">
    <location>
        <begin position="12"/>
        <end position="38"/>
    </location>
</feature>
<keyword evidence="2" id="KW-0812">Transmembrane</keyword>
<dbReference type="RefSeq" id="WP_175507182.1">
    <property type="nucleotide sequence ID" value="NZ_FOZS01000002.1"/>
</dbReference>
<feature type="transmembrane region" description="Helical" evidence="2">
    <location>
        <begin position="44"/>
        <end position="66"/>
    </location>
</feature>
<evidence type="ECO:0000256" key="2">
    <source>
        <dbReference type="SAM" id="Phobius"/>
    </source>
</evidence>
<accession>A0A1I6SS92</accession>
<evidence type="ECO:0000313" key="3">
    <source>
        <dbReference type="EMBL" id="SFS79738.1"/>
    </source>
</evidence>
<name>A0A1I6SS92_9EURY</name>
<evidence type="ECO:0000256" key="1">
    <source>
        <dbReference type="SAM" id="MobiDB-lite"/>
    </source>
</evidence>
<sequence length="106" mass="10892">MANVNAIEGIRYGFRLMGYIVVVYLIGALLSFIGVGMIDSGSEIIGGLLALIGIVAILAGFLGMGYKVIADGVEKGINAANSGSSSGGNSLQPSQSDQRLSNLKQK</sequence>